<reference evidence="5 6" key="1">
    <citation type="submission" date="2016-10" db="EMBL/GenBank/DDBJ databases">
        <authorList>
            <person name="de Groot N.N."/>
        </authorList>
    </citation>
    <scope>NUCLEOTIDE SEQUENCE [LARGE SCALE GENOMIC DNA]</scope>
    <source>
        <strain evidence="5 6">CGMCC 1.6848</strain>
    </source>
</reference>
<dbReference type="InterPro" id="IPR020904">
    <property type="entry name" value="Sc_DH/Rdtase_CS"/>
</dbReference>
<feature type="domain" description="Ketoreductase" evidence="4">
    <location>
        <begin position="6"/>
        <end position="194"/>
    </location>
</feature>
<evidence type="ECO:0000256" key="2">
    <source>
        <dbReference type="ARBA" id="ARBA00023002"/>
    </source>
</evidence>
<dbReference type="Pfam" id="PF00106">
    <property type="entry name" value="adh_short"/>
    <property type="match status" value="1"/>
</dbReference>
<dbReference type="FunFam" id="3.40.50.720:FF:000173">
    <property type="entry name" value="3-oxoacyl-[acyl-carrier protein] reductase"/>
    <property type="match status" value="1"/>
</dbReference>
<dbReference type="NCBIfam" id="NF006072">
    <property type="entry name" value="PRK08217.1"/>
    <property type="match status" value="1"/>
</dbReference>
<gene>
    <name evidence="5" type="ORF">SAMN04487959_104319</name>
</gene>
<dbReference type="InterPro" id="IPR002347">
    <property type="entry name" value="SDR_fam"/>
</dbReference>
<name>A0A1I3AE37_9GAMM</name>
<accession>A0A1I3AE37</accession>
<dbReference type="InterPro" id="IPR036291">
    <property type="entry name" value="NAD(P)-bd_dom_sf"/>
</dbReference>
<dbReference type="SMART" id="SM00822">
    <property type="entry name" value="PKS_KR"/>
    <property type="match status" value="1"/>
</dbReference>
<organism evidence="5 6">
    <name type="scientific">Modicisalibacter xianhensis</name>
    <dbReference type="NCBI Taxonomy" id="442341"/>
    <lineage>
        <taxon>Bacteria</taxon>
        <taxon>Pseudomonadati</taxon>
        <taxon>Pseudomonadota</taxon>
        <taxon>Gammaproteobacteria</taxon>
        <taxon>Oceanospirillales</taxon>
        <taxon>Halomonadaceae</taxon>
        <taxon>Modicisalibacter</taxon>
    </lineage>
</organism>
<dbReference type="PANTHER" id="PTHR42760:SF135">
    <property type="entry name" value="BLL7886 PROTEIN"/>
    <property type="match status" value="1"/>
</dbReference>
<dbReference type="PROSITE" id="PS00061">
    <property type="entry name" value="ADH_SHORT"/>
    <property type="match status" value="1"/>
</dbReference>
<dbReference type="PRINTS" id="PR00080">
    <property type="entry name" value="SDRFAMILY"/>
</dbReference>
<evidence type="ECO:0000259" key="4">
    <source>
        <dbReference type="SMART" id="SM00822"/>
    </source>
</evidence>
<dbReference type="SUPFAM" id="SSF51735">
    <property type="entry name" value="NAD(P)-binding Rossmann-fold domains"/>
    <property type="match status" value="1"/>
</dbReference>
<dbReference type="EMBL" id="FOPY01000004">
    <property type="protein sequence ID" value="SFH48324.1"/>
    <property type="molecule type" value="Genomic_DNA"/>
</dbReference>
<dbReference type="GO" id="GO:0016616">
    <property type="term" value="F:oxidoreductase activity, acting on the CH-OH group of donors, NAD or NADP as acceptor"/>
    <property type="evidence" value="ECO:0007669"/>
    <property type="project" value="UniProtKB-ARBA"/>
</dbReference>
<comment type="similarity">
    <text evidence="1 3">Belongs to the short-chain dehydrogenases/reductases (SDR) family.</text>
</comment>
<evidence type="ECO:0000256" key="1">
    <source>
        <dbReference type="ARBA" id="ARBA00006484"/>
    </source>
</evidence>
<evidence type="ECO:0000256" key="3">
    <source>
        <dbReference type="RuleBase" id="RU000363"/>
    </source>
</evidence>
<dbReference type="PANTHER" id="PTHR42760">
    <property type="entry name" value="SHORT-CHAIN DEHYDROGENASES/REDUCTASES FAMILY MEMBER"/>
    <property type="match status" value="1"/>
</dbReference>
<proteinExistence type="inferred from homology"/>
<evidence type="ECO:0000313" key="5">
    <source>
        <dbReference type="EMBL" id="SFH48324.1"/>
    </source>
</evidence>
<keyword evidence="2" id="KW-0560">Oxidoreductase</keyword>
<dbReference type="RefSeq" id="WP_092844938.1">
    <property type="nucleotide sequence ID" value="NZ_FOPY01000004.1"/>
</dbReference>
<dbReference type="GO" id="GO:0030497">
    <property type="term" value="P:fatty acid elongation"/>
    <property type="evidence" value="ECO:0007669"/>
    <property type="project" value="TreeGrafter"/>
</dbReference>
<dbReference type="AlphaFoldDB" id="A0A1I3AE37"/>
<dbReference type="STRING" id="442341.SAMN04487959_104319"/>
<dbReference type="Gene3D" id="3.40.50.720">
    <property type="entry name" value="NAD(P)-binding Rossmann-like Domain"/>
    <property type="match status" value="1"/>
</dbReference>
<dbReference type="InterPro" id="IPR057326">
    <property type="entry name" value="KR_dom"/>
</dbReference>
<sequence>MQLDDAVIAITGGARGLGLAMARQLGERGARLALIDREGDALDKAVNTLKDAGIEAQAFVADVADEKSVTETFSAIRERMGALCGLVNNAGITRDGLLVKAKERRVEGRMSLEQWQQVIDVNLTGVFLCGREAATQMIEAGHEGVIVNISSISRAGNMGQSNYAATKAGVAALTVTWAKELARYGIRVGAVAPGFIETEMTSSMRPEILEKITKGVPLGRLGQPEDIADSVRYIFENAYFSGRVIECDGALRI</sequence>
<evidence type="ECO:0000313" key="6">
    <source>
        <dbReference type="Proteomes" id="UP000199040"/>
    </source>
</evidence>
<protein>
    <submittedName>
        <fullName evidence="5">3-oxoacyl-[acyl-carrier protein] reductase</fullName>
    </submittedName>
</protein>
<keyword evidence="6" id="KW-1185">Reference proteome</keyword>
<dbReference type="PRINTS" id="PR00081">
    <property type="entry name" value="GDHRDH"/>
</dbReference>
<dbReference type="Proteomes" id="UP000199040">
    <property type="component" value="Unassembled WGS sequence"/>
</dbReference>